<organism evidence="1 2">
    <name type="scientific">Pseudotamlana agarivorans</name>
    <dbReference type="NCBI Taxonomy" id="481183"/>
    <lineage>
        <taxon>Bacteria</taxon>
        <taxon>Pseudomonadati</taxon>
        <taxon>Bacteroidota</taxon>
        <taxon>Flavobacteriia</taxon>
        <taxon>Flavobacteriales</taxon>
        <taxon>Flavobacteriaceae</taxon>
        <taxon>Pseudotamlana</taxon>
    </lineage>
</organism>
<gene>
    <name evidence="1" type="ORF">KO493_15515</name>
</gene>
<protein>
    <submittedName>
        <fullName evidence="1">Uncharacterized protein</fullName>
    </submittedName>
</protein>
<dbReference type="EMBL" id="JAHKPD010000025">
    <property type="protein sequence ID" value="MBU2952108.1"/>
    <property type="molecule type" value="Genomic_DNA"/>
</dbReference>
<name>A0ACC5UCN4_9FLAO</name>
<comment type="caution">
    <text evidence="1">The sequence shown here is derived from an EMBL/GenBank/DDBJ whole genome shotgun (WGS) entry which is preliminary data.</text>
</comment>
<dbReference type="Proteomes" id="UP001647509">
    <property type="component" value="Unassembled WGS sequence"/>
</dbReference>
<reference evidence="1" key="1">
    <citation type="submission" date="2021-05" db="EMBL/GenBank/DDBJ databases">
        <title>Draft genomes of bacteria isolated from model marine particles.</title>
        <authorList>
            <person name="Datta M.S."/>
            <person name="Schwartzman J.A."/>
            <person name="Enke T.N."/>
            <person name="Saavedra J."/>
            <person name="Cermak N."/>
            <person name="Cordero O.X."/>
        </authorList>
    </citation>
    <scope>NUCLEOTIDE SEQUENCE</scope>
    <source>
        <strain evidence="1">I2M19</strain>
    </source>
</reference>
<evidence type="ECO:0000313" key="2">
    <source>
        <dbReference type="Proteomes" id="UP001647509"/>
    </source>
</evidence>
<keyword evidence="2" id="KW-1185">Reference proteome</keyword>
<sequence length="53" mass="6348">MKKVNLFLAHFGLKTHTSREYSLQWIWIPTPYKTELTLEAYFHTSFRNSVNMA</sequence>
<evidence type="ECO:0000313" key="1">
    <source>
        <dbReference type="EMBL" id="MBU2952108.1"/>
    </source>
</evidence>
<proteinExistence type="predicted"/>
<accession>A0ACC5UCN4</accession>